<dbReference type="InterPro" id="IPR036390">
    <property type="entry name" value="WH_DNA-bd_sf"/>
</dbReference>
<comment type="caution">
    <text evidence="6">The sequence shown here is derived from an EMBL/GenBank/DDBJ whole genome shotgun (WGS) entry which is preliminary data.</text>
</comment>
<dbReference type="EMBL" id="QXED01000001">
    <property type="protein sequence ID" value="RIV27173.1"/>
    <property type="molecule type" value="Genomic_DNA"/>
</dbReference>
<accession>A0A418MII8</accession>
<dbReference type="Gene3D" id="3.30.450.40">
    <property type="match status" value="1"/>
</dbReference>
<evidence type="ECO:0000259" key="5">
    <source>
        <dbReference type="PROSITE" id="PS51078"/>
    </source>
</evidence>
<dbReference type="InterPro" id="IPR029016">
    <property type="entry name" value="GAF-like_dom_sf"/>
</dbReference>
<feature type="domain" description="IclR-ED" evidence="5">
    <location>
        <begin position="59"/>
        <end position="245"/>
    </location>
</feature>
<reference evidence="6 7" key="1">
    <citation type="submission" date="2018-08" db="EMBL/GenBank/DDBJ databases">
        <title>Fibrisoma montanum sp. nov., isolated from Danxia mountain soil.</title>
        <authorList>
            <person name="Huang Y."/>
        </authorList>
    </citation>
    <scope>NUCLEOTIDE SEQUENCE [LARGE SCALE GENOMIC DNA]</scope>
    <source>
        <strain evidence="6 7">HYT19</strain>
    </source>
</reference>
<gene>
    <name evidence="6" type="ORF">DYU11_02350</name>
</gene>
<evidence type="ECO:0000313" key="7">
    <source>
        <dbReference type="Proteomes" id="UP000283523"/>
    </source>
</evidence>
<dbReference type="Pfam" id="PF01614">
    <property type="entry name" value="IclR_C"/>
    <property type="match status" value="1"/>
</dbReference>
<keyword evidence="2" id="KW-0238">DNA-binding</keyword>
<dbReference type="InterPro" id="IPR036388">
    <property type="entry name" value="WH-like_DNA-bd_sf"/>
</dbReference>
<dbReference type="PROSITE" id="PS51077">
    <property type="entry name" value="HTH_ICLR"/>
    <property type="match status" value="1"/>
</dbReference>
<dbReference type="InterPro" id="IPR005471">
    <property type="entry name" value="Tscrpt_reg_IclR_N"/>
</dbReference>
<name>A0A418MII8_9BACT</name>
<dbReference type="Pfam" id="PF09339">
    <property type="entry name" value="HTH_IclR"/>
    <property type="match status" value="1"/>
</dbReference>
<dbReference type="Proteomes" id="UP000283523">
    <property type="component" value="Unassembled WGS sequence"/>
</dbReference>
<keyword evidence="7" id="KW-1185">Reference proteome</keyword>
<proteinExistence type="predicted"/>
<dbReference type="AlphaFoldDB" id="A0A418MII8"/>
<evidence type="ECO:0000256" key="2">
    <source>
        <dbReference type="ARBA" id="ARBA00023125"/>
    </source>
</evidence>
<dbReference type="OrthoDB" id="940174at2"/>
<evidence type="ECO:0000313" key="6">
    <source>
        <dbReference type="EMBL" id="RIV27173.1"/>
    </source>
</evidence>
<evidence type="ECO:0000256" key="3">
    <source>
        <dbReference type="ARBA" id="ARBA00023163"/>
    </source>
</evidence>
<dbReference type="InterPro" id="IPR050707">
    <property type="entry name" value="HTH_MetabolicPath_Reg"/>
</dbReference>
<protein>
    <submittedName>
        <fullName evidence="6">IclR family transcriptional regulator</fullName>
    </submittedName>
</protein>
<keyword evidence="1" id="KW-0805">Transcription regulation</keyword>
<dbReference type="Gene3D" id="1.10.10.10">
    <property type="entry name" value="Winged helix-like DNA-binding domain superfamily/Winged helix DNA-binding domain"/>
    <property type="match status" value="1"/>
</dbReference>
<dbReference type="PANTHER" id="PTHR30136">
    <property type="entry name" value="HELIX-TURN-HELIX TRANSCRIPTIONAL REGULATOR, ICLR FAMILY"/>
    <property type="match status" value="1"/>
</dbReference>
<dbReference type="GO" id="GO:0003677">
    <property type="term" value="F:DNA binding"/>
    <property type="evidence" value="ECO:0007669"/>
    <property type="project" value="UniProtKB-KW"/>
</dbReference>
<dbReference type="RefSeq" id="WP_119666025.1">
    <property type="nucleotide sequence ID" value="NZ_QXED01000001.1"/>
</dbReference>
<dbReference type="SMART" id="SM00346">
    <property type="entry name" value="HTH_ICLR"/>
    <property type="match status" value="1"/>
</dbReference>
<keyword evidence="3" id="KW-0804">Transcription</keyword>
<organism evidence="6 7">
    <name type="scientific">Fibrisoma montanum</name>
    <dbReference type="NCBI Taxonomy" id="2305895"/>
    <lineage>
        <taxon>Bacteria</taxon>
        <taxon>Pseudomonadati</taxon>
        <taxon>Bacteroidota</taxon>
        <taxon>Cytophagia</taxon>
        <taxon>Cytophagales</taxon>
        <taxon>Spirosomataceae</taxon>
        <taxon>Fibrisoma</taxon>
    </lineage>
</organism>
<dbReference type="SUPFAM" id="SSF46785">
    <property type="entry name" value="Winged helix' DNA-binding domain"/>
    <property type="match status" value="1"/>
</dbReference>
<dbReference type="InterPro" id="IPR014757">
    <property type="entry name" value="Tscrpt_reg_IclR_C"/>
</dbReference>
<dbReference type="SUPFAM" id="SSF55781">
    <property type="entry name" value="GAF domain-like"/>
    <property type="match status" value="1"/>
</dbReference>
<feature type="domain" description="HTH iclR-type" evidence="4">
    <location>
        <begin position="2"/>
        <end position="65"/>
    </location>
</feature>
<dbReference type="GO" id="GO:0003700">
    <property type="term" value="F:DNA-binding transcription factor activity"/>
    <property type="evidence" value="ECO:0007669"/>
    <property type="project" value="TreeGrafter"/>
</dbReference>
<evidence type="ECO:0000259" key="4">
    <source>
        <dbReference type="PROSITE" id="PS51077"/>
    </source>
</evidence>
<evidence type="ECO:0000256" key="1">
    <source>
        <dbReference type="ARBA" id="ARBA00023015"/>
    </source>
</evidence>
<dbReference type="PANTHER" id="PTHR30136:SF24">
    <property type="entry name" value="HTH-TYPE TRANSCRIPTIONAL REPRESSOR ALLR"/>
    <property type="match status" value="1"/>
</dbReference>
<dbReference type="PROSITE" id="PS51078">
    <property type="entry name" value="ICLR_ED"/>
    <property type="match status" value="1"/>
</dbReference>
<sequence length="246" mass="27306">MVLVIVKAFNILEFVARDPTKAHSLTEIAEAMQLHQATCANILKTLVEINYLEHLGRKKGYRLGPMAYNLTNNSSNGPTLVLAAAEVMEELTRRLNETSILGVIRNYKRYIIHLVNSDQDLQVRSRSERNVYETASGRILLAFMSEKERAGFVQVVGLPSAGIWPGAETAEGLEQALAEIRKNELVVTHSSSHIVGFAVPIRKGDQVVASLSIFLPEIRCSTERKRELVIALRDASSAINDRLKQA</sequence>
<dbReference type="GO" id="GO:0045892">
    <property type="term" value="P:negative regulation of DNA-templated transcription"/>
    <property type="evidence" value="ECO:0007669"/>
    <property type="project" value="TreeGrafter"/>
</dbReference>